<reference evidence="4 5" key="1">
    <citation type="submission" date="2024-12" db="EMBL/GenBank/DDBJ databases">
        <title>The unique morphological basis and parallel evolutionary history of personate flowers in Penstemon.</title>
        <authorList>
            <person name="Depatie T.H."/>
            <person name="Wessinger C.A."/>
        </authorList>
    </citation>
    <scope>NUCLEOTIDE SEQUENCE [LARGE SCALE GENOMIC DNA]</scope>
    <source>
        <strain evidence="4">WTNN_2</strain>
        <tissue evidence="4">Leaf</tissue>
    </source>
</reference>
<evidence type="ECO:0000259" key="3">
    <source>
        <dbReference type="Pfam" id="PF01370"/>
    </source>
</evidence>
<proteinExistence type="predicted"/>
<dbReference type="Gene3D" id="3.40.50.720">
    <property type="entry name" value="NAD(P)-binding Rossmann-like Domain"/>
    <property type="match status" value="1"/>
</dbReference>
<keyword evidence="1" id="KW-0521">NADP</keyword>
<evidence type="ECO:0000313" key="5">
    <source>
        <dbReference type="Proteomes" id="UP001634393"/>
    </source>
</evidence>
<sequence>MAMEKKFKVCVTGGAGYLGSFLVKKLLERGYTVHATLRNLGDASKVGLLNGLVDAGSTRLKLFEADIYNPDEFASAIQGCQVVVHMATPLQQYINNNSQYKNTSEAAVGGVKSIMERCIKSKTVTKVIYTASVVAASPLKEDGLGYKDSMDEACWTPINLSYQYANESLLGYVKSKTLAEKQVLSYNGKGIQVVSLACGLVGGDTIQSSMAESMGALISQSLNDSERYKVLRFLEELLGKVPIIHIQDVTEAHIFSLENSHINGRFMCASDFVKSAEIAYLIQKCQPKNICISEGFIEDTKRETRWGSRMLEEIGFEYKYDAEKIIEDSLLCAKRLGNSV</sequence>
<dbReference type="InterPro" id="IPR036291">
    <property type="entry name" value="NAD(P)-bd_dom_sf"/>
</dbReference>
<accession>A0ABD3SYM8</accession>
<dbReference type="Pfam" id="PF01370">
    <property type="entry name" value="Epimerase"/>
    <property type="match status" value="1"/>
</dbReference>
<dbReference type="AlphaFoldDB" id="A0ABD3SYM8"/>
<dbReference type="GO" id="GO:0016491">
    <property type="term" value="F:oxidoreductase activity"/>
    <property type="evidence" value="ECO:0007669"/>
    <property type="project" value="UniProtKB-KW"/>
</dbReference>
<protein>
    <recommendedName>
        <fullName evidence="3">NAD-dependent epimerase/dehydratase domain-containing protein</fullName>
    </recommendedName>
</protein>
<dbReference type="PANTHER" id="PTHR10366">
    <property type="entry name" value="NAD DEPENDENT EPIMERASE/DEHYDRATASE"/>
    <property type="match status" value="1"/>
</dbReference>
<keyword evidence="2" id="KW-0560">Oxidoreductase</keyword>
<dbReference type="Proteomes" id="UP001634393">
    <property type="component" value="Unassembled WGS sequence"/>
</dbReference>
<evidence type="ECO:0000256" key="2">
    <source>
        <dbReference type="ARBA" id="ARBA00023002"/>
    </source>
</evidence>
<comment type="caution">
    <text evidence="4">The sequence shown here is derived from an EMBL/GenBank/DDBJ whole genome shotgun (WGS) entry which is preliminary data.</text>
</comment>
<dbReference type="InterPro" id="IPR050425">
    <property type="entry name" value="NAD(P)_dehydrat-like"/>
</dbReference>
<name>A0ABD3SYM8_9LAMI</name>
<dbReference type="EMBL" id="JBJXBP010000005">
    <property type="protein sequence ID" value="KAL3829739.1"/>
    <property type="molecule type" value="Genomic_DNA"/>
</dbReference>
<dbReference type="InterPro" id="IPR001509">
    <property type="entry name" value="Epimerase_deHydtase"/>
</dbReference>
<organism evidence="4 5">
    <name type="scientific">Penstemon smallii</name>
    <dbReference type="NCBI Taxonomy" id="265156"/>
    <lineage>
        <taxon>Eukaryota</taxon>
        <taxon>Viridiplantae</taxon>
        <taxon>Streptophyta</taxon>
        <taxon>Embryophyta</taxon>
        <taxon>Tracheophyta</taxon>
        <taxon>Spermatophyta</taxon>
        <taxon>Magnoliopsida</taxon>
        <taxon>eudicotyledons</taxon>
        <taxon>Gunneridae</taxon>
        <taxon>Pentapetalae</taxon>
        <taxon>asterids</taxon>
        <taxon>lamiids</taxon>
        <taxon>Lamiales</taxon>
        <taxon>Plantaginaceae</taxon>
        <taxon>Cheloneae</taxon>
        <taxon>Penstemon</taxon>
    </lineage>
</organism>
<keyword evidence="5" id="KW-1185">Reference proteome</keyword>
<feature type="domain" description="NAD-dependent epimerase/dehydratase" evidence="3">
    <location>
        <begin position="9"/>
        <end position="259"/>
    </location>
</feature>
<dbReference type="SUPFAM" id="SSF51735">
    <property type="entry name" value="NAD(P)-binding Rossmann-fold domains"/>
    <property type="match status" value="1"/>
</dbReference>
<dbReference type="FunFam" id="3.40.50.720:FF:000645">
    <property type="entry name" value="Anthocyanidin reductase ((2S)-flavan-3-ol-forming)"/>
    <property type="match status" value="1"/>
</dbReference>
<gene>
    <name evidence="4" type="ORF">ACJIZ3_018541</name>
</gene>
<dbReference type="PANTHER" id="PTHR10366:SF696">
    <property type="entry name" value="OS07G0601900 PROTEIN"/>
    <property type="match status" value="1"/>
</dbReference>
<evidence type="ECO:0000313" key="4">
    <source>
        <dbReference type="EMBL" id="KAL3829739.1"/>
    </source>
</evidence>
<evidence type="ECO:0000256" key="1">
    <source>
        <dbReference type="ARBA" id="ARBA00022857"/>
    </source>
</evidence>